<dbReference type="NCBIfam" id="NF005840">
    <property type="entry name" value="PRK07757.1"/>
    <property type="match status" value="1"/>
</dbReference>
<dbReference type="Pfam" id="PF00583">
    <property type="entry name" value="Acetyltransf_1"/>
    <property type="match status" value="1"/>
</dbReference>
<dbReference type="InterPro" id="IPR016181">
    <property type="entry name" value="Acyl_CoA_acyltransferase"/>
</dbReference>
<dbReference type="SUPFAM" id="SSF55729">
    <property type="entry name" value="Acyl-CoA N-acyltransferases (Nat)"/>
    <property type="match status" value="1"/>
</dbReference>
<dbReference type="EMBL" id="UOGA01000262">
    <property type="protein sequence ID" value="VAX24093.1"/>
    <property type="molecule type" value="Genomic_DNA"/>
</dbReference>
<evidence type="ECO:0000256" key="2">
    <source>
        <dbReference type="ARBA" id="ARBA00023315"/>
    </source>
</evidence>
<evidence type="ECO:0000259" key="3">
    <source>
        <dbReference type="PROSITE" id="PS51186"/>
    </source>
</evidence>
<gene>
    <name evidence="4" type="ORF">MNBD_NITROSPINAE04-1638</name>
</gene>
<dbReference type="PANTHER" id="PTHR43626:SF4">
    <property type="entry name" value="GCN5-RELATED N-ACETYLTRANSFERASE 2, CHLOROPLASTIC"/>
    <property type="match status" value="1"/>
</dbReference>
<feature type="domain" description="N-acetyltransferase" evidence="3">
    <location>
        <begin position="18"/>
        <end position="168"/>
    </location>
</feature>
<dbReference type="AlphaFoldDB" id="A0A3B1CH58"/>
<dbReference type="Gene3D" id="3.40.630.30">
    <property type="match status" value="1"/>
</dbReference>
<proteinExistence type="predicted"/>
<keyword evidence="1 4" id="KW-0808">Transferase</keyword>
<protein>
    <submittedName>
        <fullName evidence="4">Acetyltransferase, GNAT family</fullName>
    </submittedName>
</protein>
<dbReference type="CDD" id="cd04301">
    <property type="entry name" value="NAT_SF"/>
    <property type="match status" value="1"/>
</dbReference>
<dbReference type="GO" id="GO:0005737">
    <property type="term" value="C:cytoplasm"/>
    <property type="evidence" value="ECO:0007669"/>
    <property type="project" value="TreeGrafter"/>
</dbReference>
<dbReference type="GO" id="GO:0008080">
    <property type="term" value="F:N-acetyltransferase activity"/>
    <property type="evidence" value="ECO:0007669"/>
    <property type="project" value="InterPro"/>
</dbReference>
<accession>A0A3B1CH58</accession>
<dbReference type="PROSITE" id="PS51186">
    <property type="entry name" value="GNAT"/>
    <property type="match status" value="1"/>
</dbReference>
<organism evidence="4">
    <name type="scientific">hydrothermal vent metagenome</name>
    <dbReference type="NCBI Taxonomy" id="652676"/>
    <lineage>
        <taxon>unclassified sequences</taxon>
        <taxon>metagenomes</taxon>
        <taxon>ecological metagenomes</taxon>
    </lineage>
</organism>
<sequence>MSEAIRQSEKTERGTFSGVFRPALIKDAKDIQALVKVYADQGLMLPRSLNELYETIREYTVYEEDGKIRGACALHVAWEDLAEIMGLAIDPEYSGRGMGARLVSIALKEAVRLGIPKVFTLTYVPDFFKKSGFAEVDKSEFPHKIWSSCIRCPKFPDCDETGMIIHLDI</sequence>
<dbReference type="InterPro" id="IPR045039">
    <property type="entry name" value="NSI-like"/>
</dbReference>
<keyword evidence="2" id="KW-0012">Acyltransferase</keyword>
<dbReference type="InterPro" id="IPR000182">
    <property type="entry name" value="GNAT_dom"/>
</dbReference>
<dbReference type="PANTHER" id="PTHR43626">
    <property type="entry name" value="ACYL-COA N-ACYLTRANSFERASE"/>
    <property type="match status" value="1"/>
</dbReference>
<evidence type="ECO:0000313" key="4">
    <source>
        <dbReference type="EMBL" id="VAX24093.1"/>
    </source>
</evidence>
<name>A0A3B1CH58_9ZZZZ</name>
<evidence type="ECO:0000256" key="1">
    <source>
        <dbReference type="ARBA" id="ARBA00022679"/>
    </source>
</evidence>
<reference evidence="4" key="1">
    <citation type="submission" date="2018-06" db="EMBL/GenBank/DDBJ databases">
        <authorList>
            <person name="Zhirakovskaya E."/>
        </authorList>
    </citation>
    <scope>NUCLEOTIDE SEQUENCE</scope>
</reference>